<dbReference type="Proteomes" id="UP000732193">
    <property type="component" value="Unassembled WGS sequence"/>
</dbReference>
<dbReference type="NCBIfam" id="TIGR02300">
    <property type="entry name" value="FYDLN_acid"/>
    <property type="match status" value="1"/>
</dbReference>
<feature type="region of interest" description="Disordered" evidence="1">
    <location>
        <begin position="57"/>
        <end position="110"/>
    </location>
</feature>
<proteinExistence type="predicted"/>
<accession>A0AAE3B727</accession>
<dbReference type="Pfam" id="PF09538">
    <property type="entry name" value="FYDLN_acid"/>
    <property type="match status" value="1"/>
</dbReference>
<gene>
    <name evidence="2" type="ORF">JQV55_14880</name>
</gene>
<name>A0AAE3B727_9RHOB</name>
<dbReference type="RefSeq" id="WP_025046044.1">
    <property type="nucleotide sequence ID" value="NZ_CANKZB010000001.1"/>
</dbReference>
<evidence type="ECO:0000313" key="2">
    <source>
        <dbReference type="EMBL" id="MBM1714853.1"/>
    </source>
</evidence>
<evidence type="ECO:0000313" key="3">
    <source>
        <dbReference type="Proteomes" id="UP000732193"/>
    </source>
</evidence>
<feature type="compositionally biased region" description="Acidic residues" evidence="1">
    <location>
        <begin position="63"/>
        <end position="110"/>
    </location>
</feature>
<organism evidence="2 3">
    <name type="scientific">Sulfitobacter geojensis</name>
    <dbReference type="NCBI Taxonomy" id="1342299"/>
    <lineage>
        <taxon>Bacteria</taxon>
        <taxon>Pseudomonadati</taxon>
        <taxon>Pseudomonadota</taxon>
        <taxon>Alphaproteobacteria</taxon>
        <taxon>Rhodobacterales</taxon>
        <taxon>Roseobacteraceae</taxon>
        <taxon>Sulfitobacter</taxon>
    </lineage>
</organism>
<reference evidence="2 3" key="1">
    <citation type="submission" date="2021-01" db="EMBL/GenBank/DDBJ databases">
        <title>Diatom-associated Roseobacters Show Island Model of Population Structure.</title>
        <authorList>
            <person name="Qu L."/>
            <person name="Feng X."/>
            <person name="Chen Y."/>
            <person name="Li L."/>
            <person name="Wang X."/>
            <person name="Hu Z."/>
            <person name="Wang H."/>
            <person name="Luo H."/>
        </authorList>
    </citation>
    <scope>NUCLEOTIDE SEQUENCE [LARGE SCALE GENOMIC DNA]</scope>
    <source>
        <strain evidence="2 3">TR60-84</strain>
    </source>
</reference>
<protein>
    <submittedName>
        <fullName evidence="2">TIGR02300 family protein</fullName>
    </submittedName>
</protein>
<sequence>MPKEEWGTKRLCPTSGKRFYDLNKDPIVSPYTGEVLEIDASKSRMIAADAEDAVTAKAKKMEDDVDEDVVLDDDDDVDVDLDDDILDDDDDDDDTVPLDDLADVAAPDDD</sequence>
<keyword evidence="3" id="KW-1185">Reference proteome</keyword>
<dbReference type="GeneID" id="93914085"/>
<evidence type="ECO:0000256" key="1">
    <source>
        <dbReference type="SAM" id="MobiDB-lite"/>
    </source>
</evidence>
<dbReference type="EMBL" id="JAFBRM010000003">
    <property type="protein sequence ID" value="MBM1714853.1"/>
    <property type="molecule type" value="Genomic_DNA"/>
</dbReference>
<dbReference type="AlphaFoldDB" id="A0AAE3B727"/>
<comment type="caution">
    <text evidence="2">The sequence shown here is derived from an EMBL/GenBank/DDBJ whole genome shotgun (WGS) entry which is preliminary data.</text>
</comment>
<dbReference type="InterPro" id="IPR012644">
    <property type="entry name" value="CHP02300_FYDLN_acid"/>
</dbReference>